<feature type="domain" description="Heparinase II/III-like C-terminal" evidence="4">
    <location>
        <begin position="312"/>
        <end position="563"/>
    </location>
</feature>
<evidence type="ECO:0000256" key="3">
    <source>
        <dbReference type="SAM" id="SignalP"/>
    </source>
</evidence>
<organism evidence="5">
    <name type="scientific">Alsobacter sp. KACC 23698</name>
    <dbReference type="NCBI Taxonomy" id="3149229"/>
    <lineage>
        <taxon>Bacteria</taxon>
        <taxon>Pseudomonadati</taxon>
        <taxon>Pseudomonadota</taxon>
        <taxon>Alphaproteobacteria</taxon>
        <taxon>Hyphomicrobiales</taxon>
        <taxon>Alsobacteraceae</taxon>
        <taxon>Alsobacter</taxon>
    </lineage>
</organism>
<evidence type="ECO:0000256" key="2">
    <source>
        <dbReference type="SAM" id="Phobius"/>
    </source>
</evidence>
<dbReference type="InterPro" id="IPR012480">
    <property type="entry name" value="Hepar_II_III_C"/>
</dbReference>
<protein>
    <submittedName>
        <fullName evidence="5">Heparinase II/III family protein</fullName>
    </submittedName>
</protein>
<dbReference type="AlphaFoldDB" id="A0AAU7JE12"/>
<name>A0AAU7JE12_9HYPH</name>
<feature type="transmembrane region" description="Helical" evidence="2">
    <location>
        <begin position="193"/>
        <end position="212"/>
    </location>
</feature>
<keyword evidence="2" id="KW-0472">Membrane</keyword>
<accession>A0AAU7JE12</accession>
<reference evidence="5" key="1">
    <citation type="submission" date="2024-05" db="EMBL/GenBank/DDBJ databases">
        <authorList>
            <person name="Kim S."/>
            <person name="Heo J."/>
            <person name="Choi H."/>
            <person name="Choi Y."/>
            <person name="Kwon S.-W."/>
            <person name="Kim Y."/>
        </authorList>
    </citation>
    <scope>NUCLEOTIDE SEQUENCE</scope>
    <source>
        <strain evidence="5">KACC 23698</strain>
    </source>
</reference>
<dbReference type="Pfam" id="PF07940">
    <property type="entry name" value="Hepar_II_III_C"/>
    <property type="match status" value="1"/>
</dbReference>
<comment type="subcellular location">
    <subcellularLocation>
        <location evidence="1">Cell envelope</location>
    </subcellularLocation>
</comment>
<evidence type="ECO:0000256" key="1">
    <source>
        <dbReference type="ARBA" id="ARBA00004196"/>
    </source>
</evidence>
<evidence type="ECO:0000313" key="5">
    <source>
        <dbReference type="EMBL" id="XBO38550.1"/>
    </source>
</evidence>
<dbReference type="EMBL" id="CP157484">
    <property type="protein sequence ID" value="XBO38550.1"/>
    <property type="molecule type" value="Genomic_DNA"/>
</dbReference>
<sequence>MTTRAITDRWRLAWLVARLGARRALRALAAPVRALWPSGAAAAERLVVAPQDLRTTDPTVASDIYGGYFAFAGKVVAAGGRSPFALSPPSAAWAEGLMGFGWLRHLRAAESALARANARALVDDWITLNGRSGGVAAEPGVAARRLISWLSQSPVILDGADRDFYRKFLRSIVRQAARLQRQLPRMDDGERRLLAAIALAYLAICTGAAPAAQRRASRQLADELQRQLLPDGGHVGRNPRTLVDLLTDLLPLRQLYASQGLEPPRALLNGIDRMMPMVRMFRHADGSLALFNGMSATPADTLATLLAYTDARSQPMENAPHSGFQRLQARSALVVMDAGPPPPEDYSGRAHAGCLSFEFSDGPCRIVVNCGAPPPGAEQWRQMARATAAHSTATVNDTSSCRFVAEDATSFLGSPILSGPREVPMQRVARREPEEPAVGVQASHDGYAPAFGVLHERRLMLDLNGARLAGHDAFPVVNASRAQASADAFALRFHLHPHVRADRAADGLSVALELPGGTRWRFAAGGLPIALEESIFFAAPDGARRSEQLVVHGGYRATPGVDWAFVREAGRPNGTDRA</sequence>
<proteinExistence type="predicted"/>
<keyword evidence="3" id="KW-0732">Signal</keyword>
<dbReference type="Gene3D" id="2.70.98.70">
    <property type="match status" value="1"/>
</dbReference>
<feature type="signal peptide" evidence="3">
    <location>
        <begin position="1"/>
        <end position="29"/>
    </location>
</feature>
<dbReference type="GO" id="GO:0030313">
    <property type="term" value="C:cell envelope"/>
    <property type="evidence" value="ECO:0007669"/>
    <property type="project" value="UniProtKB-SubCell"/>
</dbReference>
<evidence type="ECO:0000259" key="4">
    <source>
        <dbReference type="Pfam" id="PF07940"/>
    </source>
</evidence>
<feature type="chain" id="PRO_5043705940" evidence="3">
    <location>
        <begin position="30"/>
        <end position="578"/>
    </location>
</feature>
<gene>
    <name evidence="5" type="ORF">ABEG18_23095</name>
</gene>
<dbReference type="InterPro" id="IPR008929">
    <property type="entry name" value="Chondroitin_lyas"/>
</dbReference>
<keyword evidence="2" id="KW-0812">Transmembrane</keyword>
<dbReference type="GO" id="GO:0016829">
    <property type="term" value="F:lyase activity"/>
    <property type="evidence" value="ECO:0007669"/>
    <property type="project" value="InterPro"/>
</dbReference>
<dbReference type="Gene3D" id="1.50.10.100">
    <property type="entry name" value="Chondroitin AC/alginate lyase"/>
    <property type="match status" value="1"/>
</dbReference>
<dbReference type="RefSeq" id="WP_406855390.1">
    <property type="nucleotide sequence ID" value="NZ_CP157484.1"/>
</dbReference>
<keyword evidence="2" id="KW-1133">Transmembrane helix</keyword>